<comment type="subcellular location">
    <subcellularLocation>
        <location evidence="1">Membrane</location>
    </subcellularLocation>
</comment>
<gene>
    <name evidence="5" type="primary">WBGene00278938</name>
</gene>
<evidence type="ECO:0000256" key="4">
    <source>
        <dbReference type="ARBA" id="ARBA00023136"/>
    </source>
</evidence>
<dbReference type="Proteomes" id="UP000005239">
    <property type="component" value="Unassembled WGS sequence"/>
</dbReference>
<evidence type="ECO:0000256" key="1">
    <source>
        <dbReference type="ARBA" id="ARBA00004370"/>
    </source>
</evidence>
<keyword evidence="3" id="KW-1133">Transmembrane helix</keyword>
<organism evidence="5 6">
    <name type="scientific">Pristionchus pacificus</name>
    <name type="common">Parasitic nematode worm</name>
    <dbReference type="NCBI Taxonomy" id="54126"/>
    <lineage>
        <taxon>Eukaryota</taxon>
        <taxon>Metazoa</taxon>
        <taxon>Ecdysozoa</taxon>
        <taxon>Nematoda</taxon>
        <taxon>Chromadorea</taxon>
        <taxon>Rhabditida</taxon>
        <taxon>Rhabditina</taxon>
        <taxon>Diplogasteromorpha</taxon>
        <taxon>Diplogasteroidea</taxon>
        <taxon>Neodiplogasteridae</taxon>
        <taxon>Pristionchus</taxon>
    </lineage>
</organism>
<dbReference type="Pfam" id="PF10326">
    <property type="entry name" value="7TM_GPCR_Str"/>
    <property type="match status" value="1"/>
</dbReference>
<dbReference type="InterPro" id="IPR019428">
    <property type="entry name" value="7TM_GPCR_serpentine_rcpt_Str"/>
</dbReference>
<evidence type="ECO:0000313" key="6">
    <source>
        <dbReference type="Proteomes" id="UP000005239"/>
    </source>
</evidence>
<dbReference type="OrthoDB" id="5831622at2759"/>
<dbReference type="PANTHER" id="PTHR22943">
    <property type="entry name" value="7-TRANSMEMBRANE DOMAIN RECEPTOR C.ELEGANS"/>
    <property type="match status" value="1"/>
</dbReference>
<dbReference type="AlphaFoldDB" id="A0A2A6C241"/>
<name>A0A2A6C241_PRIPA</name>
<reference evidence="6" key="1">
    <citation type="journal article" date="2008" name="Nat. Genet.">
        <title>The Pristionchus pacificus genome provides a unique perspective on nematode lifestyle and parasitism.</title>
        <authorList>
            <person name="Dieterich C."/>
            <person name="Clifton S.W."/>
            <person name="Schuster L.N."/>
            <person name="Chinwalla A."/>
            <person name="Delehaunty K."/>
            <person name="Dinkelacker I."/>
            <person name="Fulton L."/>
            <person name="Fulton R."/>
            <person name="Godfrey J."/>
            <person name="Minx P."/>
            <person name="Mitreva M."/>
            <person name="Roeseler W."/>
            <person name="Tian H."/>
            <person name="Witte H."/>
            <person name="Yang S.P."/>
            <person name="Wilson R.K."/>
            <person name="Sommer R.J."/>
        </authorList>
    </citation>
    <scope>NUCLEOTIDE SEQUENCE [LARGE SCALE GENOMIC DNA]</scope>
    <source>
        <strain evidence="6">PS312</strain>
    </source>
</reference>
<keyword evidence="6" id="KW-1185">Reference proteome</keyword>
<sequence>MSDLPPYWFFISDPFHKYFYRTTATVSILSNILLIIVIRTNNSMKQDNYRYLLLCFAVGDMISSLSHSWISPIVHLTEHGFFFFPKHANDLKSEGEDINDQRWHCSAILGKIAVLFYVMTYYETFNVLAFHFIYRYMAIVQGKLKDWTRNWRLGQWLTLASLFMIIHSILMVWAMSFSSVTNEYSLSLDSTPFINLYGVNTSDPTVGYVVIEIRRLNKATGLEEYDGPTIVTFVTIMAGFGLSGSVMIFCSAYIIQALSGLTVSTTMKAQQRLFFRALLVQTLVPCVFSYSPLCVIWLWPLFTGIALGPLGNILIMTSVIFPSVDAIMIIIFIPAYRQSVTSFIMRRFGTANVVNVGNNHISQAFSSENQATLSVVSSTSTTSSAISSSS</sequence>
<dbReference type="PROSITE" id="PS50262">
    <property type="entry name" value="G_PROTEIN_RECEP_F1_2"/>
    <property type="match status" value="1"/>
</dbReference>
<dbReference type="Gene3D" id="1.20.1070.10">
    <property type="entry name" value="Rhodopsin 7-helix transmembrane proteins"/>
    <property type="match status" value="1"/>
</dbReference>
<dbReference type="GO" id="GO:0016020">
    <property type="term" value="C:membrane"/>
    <property type="evidence" value="ECO:0007669"/>
    <property type="project" value="UniProtKB-SubCell"/>
</dbReference>
<dbReference type="InterPro" id="IPR017452">
    <property type="entry name" value="GPCR_Rhodpsn_7TM"/>
</dbReference>
<proteinExistence type="predicted"/>
<accession>A0A8R1UWS3</accession>
<protein>
    <submittedName>
        <fullName evidence="5">Srj-44</fullName>
    </submittedName>
</protein>
<keyword evidence="4" id="KW-0472">Membrane</keyword>
<dbReference type="SUPFAM" id="SSF81321">
    <property type="entry name" value="Family A G protein-coupled receptor-like"/>
    <property type="match status" value="1"/>
</dbReference>
<dbReference type="PANTHER" id="PTHR22943:SF248">
    <property type="entry name" value="SEVEN TM RECEPTOR"/>
    <property type="match status" value="1"/>
</dbReference>
<evidence type="ECO:0000313" key="5">
    <source>
        <dbReference type="EnsemblMetazoa" id="PPA40569.1"/>
    </source>
</evidence>
<reference evidence="5" key="2">
    <citation type="submission" date="2022-06" db="UniProtKB">
        <authorList>
            <consortium name="EnsemblMetazoa"/>
        </authorList>
    </citation>
    <scope>IDENTIFICATION</scope>
    <source>
        <strain evidence="5">PS312</strain>
    </source>
</reference>
<accession>A0A2A6C241</accession>
<evidence type="ECO:0000256" key="3">
    <source>
        <dbReference type="ARBA" id="ARBA00022989"/>
    </source>
</evidence>
<keyword evidence="2" id="KW-0812">Transmembrane</keyword>
<evidence type="ECO:0000256" key="2">
    <source>
        <dbReference type="ARBA" id="ARBA00022692"/>
    </source>
</evidence>
<dbReference type="EnsemblMetazoa" id="PPA40569.1">
    <property type="protein sequence ID" value="PPA40569.1"/>
    <property type="gene ID" value="WBGene00278938"/>
</dbReference>